<comment type="caution">
    <text evidence="1">The sequence shown here is derived from an EMBL/GenBank/DDBJ whole genome shotgun (WGS) entry which is preliminary data.</text>
</comment>
<name>A0ABD1W6T3_9LAMI</name>
<dbReference type="AlphaFoldDB" id="A0ABD1W6T3"/>
<evidence type="ECO:0000313" key="2">
    <source>
        <dbReference type="Proteomes" id="UP001604277"/>
    </source>
</evidence>
<keyword evidence="2" id="KW-1185">Reference proteome</keyword>
<sequence>MLIKAVGQKEMVPGETIIQESNPGDCLDSITGRMEDNLRQDYKIDNVKDLNIVIPPVEPLENYCGLNERTGVEVVHTKCTSLVHEVKVSADGCFDVNSEMSSFIASRENLPIQMKSTHDNQGEPCTSVNKSLNDKIQENFSDSGIQIDNTLCSLQQVIVNVVELNDQSKISDINFSSASPLAYGICKRVEEKESIIDYEILRGSAAETVNLKLDSLHGVTSKMESIEDHAVEKSSSNFGNFPVFPGREILCHW</sequence>
<protein>
    <submittedName>
        <fullName evidence="1">Uncharacterized protein</fullName>
    </submittedName>
</protein>
<proteinExistence type="predicted"/>
<reference evidence="2" key="1">
    <citation type="submission" date="2024-07" db="EMBL/GenBank/DDBJ databases">
        <title>Two chromosome-level genome assemblies of Korean endemic species Abeliophyllum distichum and Forsythia ovata (Oleaceae).</title>
        <authorList>
            <person name="Jang H."/>
        </authorList>
    </citation>
    <scope>NUCLEOTIDE SEQUENCE [LARGE SCALE GENOMIC DNA]</scope>
</reference>
<accession>A0ABD1W6T3</accession>
<organism evidence="1 2">
    <name type="scientific">Forsythia ovata</name>
    <dbReference type="NCBI Taxonomy" id="205694"/>
    <lineage>
        <taxon>Eukaryota</taxon>
        <taxon>Viridiplantae</taxon>
        <taxon>Streptophyta</taxon>
        <taxon>Embryophyta</taxon>
        <taxon>Tracheophyta</taxon>
        <taxon>Spermatophyta</taxon>
        <taxon>Magnoliopsida</taxon>
        <taxon>eudicotyledons</taxon>
        <taxon>Gunneridae</taxon>
        <taxon>Pentapetalae</taxon>
        <taxon>asterids</taxon>
        <taxon>lamiids</taxon>
        <taxon>Lamiales</taxon>
        <taxon>Oleaceae</taxon>
        <taxon>Forsythieae</taxon>
        <taxon>Forsythia</taxon>
    </lineage>
</organism>
<gene>
    <name evidence="1" type="ORF">Fot_14505</name>
</gene>
<evidence type="ECO:0000313" key="1">
    <source>
        <dbReference type="EMBL" id="KAL2545272.1"/>
    </source>
</evidence>
<dbReference type="Proteomes" id="UP001604277">
    <property type="component" value="Unassembled WGS sequence"/>
</dbReference>
<dbReference type="EMBL" id="JBFOLJ010000004">
    <property type="protein sequence ID" value="KAL2545272.1"/>
    <property type="molecule type" value="Genomic_DNA"/>
</dbReference>